<comment type="caution">
    <text evidence="1">The sequence shown here is derived from an EMBL/GenBank/DDBJ whole genome shotgun (WGS) entry which is preliminary data.</text>
</comment>
<organism evidence="1 2">
    <name type="scientific">Trichophyton rubrum</name>
    <name type="common">Athlete's foot fungus</name>
    <name type="synonym">Epidermophyton rubrum</name>
    <dbReference type="NCBI Taxonomy" id="5551"/>
    <lineage>
        <taxon>Eukaryota</taxon>
        <taxon>Fungi</taxon>
        <taxon>Dikarya</taxon>
        <taxon>Ascomycota</taxon>
        <taxon>Pezizomycotina</taxon>
        <taxon>Eurotiomycetes</taxon>
        <taxon>Eurotiomycetidae</taxon>
        <taxon>Onygenales</taxon>
        <taxon>Arthrodermataceae</taxon>
        <taxon>Trichophyton</taxon>
    </lineage>
</organism>
<proteinExistence type="predicted"/>
<accession>A0A178F0U1</accession>
<gene>
    <name evidence="1" type="ORF">A7C99_2732</name>
</gene>
<sequence>MTFKPRDMSTDPVYQLSSGAVEARLEGREAFAVAGGCWTQKKKNAGHVTRDLLLAGGLRCSWPGNRELTYRTSPPCPLAQKDARVDAGGHRESLSFALAISAPRLRFEATSRQKSRRWRRPLHMGIRMAALHQLLVAQWRPVR</sequence>
<evidence type="ECO:0000313" key="1">
    <source>
        <dbReference type="EMBL" id="OAL65635.1"/>
    </source>
</evidence>
<evidence type="ECO:0000313" key="2">
    <source>
        <dbReference type="Proteomes" id="UP000243015"/>
    </source>
</evidence>
<protein>
    <submittedName>
        <fullName evidence="1">Uncharacterized protein</fullName>
    </submittedName>
</protein>
<dbReference type="AlphaFoldDB" id="A0A178F0U1"/>
<name>A0A178F0U1_TRIRU</name>
<reference evidence="1 2" key="1">
    <citation type="submission" date="2016-05" db="EMBL/GenBank/DDBJ databases">
        <title>Genome sequencing of Trichophyton rubrum CMCC(F)T1i isolated from hair.</title>
        <authorList>
            <person name="Zhan P."/>
            <person name="Tao Y."/>
            <person name="Liu W."/>
        </authorList>
    </citation>
    <scope>NUCLEOTIDE SEQUENCE [LARGE SCALE GENOMIC DNA]</scope>
    <source>
        <strain evidence="2">CMCC(F)T1i</strain>
    </source>
</reference>
<dbReference type="EMBL" id="LHPM01000013">
    <property type="protein sequence ID" value="OAL65635.1"/>
    <property type="molecule type" value="Genomic_DNA"/>
</dbReference>
<dbReference type="Proteomes" id="UP000243015">
    <property type="component" value="Unassembled WGS sequence"/>
</dbReference>